<evidence type="ECO:0000313" key="9">
    <source>
        <dbReference type="Proteomes" id="UP000675968"/>
    </source>
</evidence>
<dbReference type="InterPro" id="IPR049945">
    <property type="entry name" value="AAA_22"/>
</dbReference>
<dbReference type="HAMAP" id="MF_01407">
    <property type="entry name" value="ORC1_type_DNA_replic_protein"/>
    <property type="match status" value="1"/>
</dbReference>
<dbReference type="SUPFAM" id="SSF52540">
    <property type="entry name" value="P-loop containing nucleoside triphosphate hydrolases"/>
    <property type="match status" value="1"/>
</dbReference>
<dbReference type="InterPro" id="IPR014277">
    <property type="entry name" value="Orc1/Cdc6_arc"/>
</dbReference>
<dbReference type="SUPFAM" id="SSF46785">
    <property type="entry name" value="Winged helix' DNA-binding domain"/>
    <property type="match status" value="1"/>
</dbReference>
<feature type="domain" description="Cdc6 C-terminal" evidence="7">
    <location>
        <begin position="294"/>
        <end position="372"/>
    </location>
</feature>
<protein>
    <recommendedName>
        <fullName evidence="5">ORC1-type DNA replication protein</fullName>
    </recommendedName>
</protein>
<evidence type="ECO:0000256" key="3">
    <source>
        <dbReference type="ARBA" id="ARBA00022741"/>
    </source>
</evidence>
<evidence type="ECO:0000256" key="5">
    <source>
        <dbReference type="HAMAP-Rule" id="MF_01407"/>
    </source>
</evidence>
<feature type="binding site" evidence="5">
    <location>
        <position position="217"/>
    </location>
    <ligand>
        <name>ATP</name>
        <dbReference type="ChEBI" id="CHEBI:30616"/>
    </ligand>
</feature>
<accession>A0A8T4L1M0</accession>
<dbReference type="InterPro" id="IPR027417">
    <property type="entry name" value="P-loop_NTPase"/>
</dbReference>
<dbReference type="Pfam" id="PF13401">
    <property type="entry name" value="AAA_22"/>
    <property type="match status" value="1"/>
</dbReference>
<dbReference type="GO" id="GO:0016887">
    <property type="term" value="F:ATP hydrolysis activity"/>
    <property type="evidence" value="ECO:0007669"/>
    <property type="project" value="InterPro"/>
</dbReference>
<feature type="domain" description="AAA+ ATPase" evidence="6">
    <location>
        <begin position="53"/>
        <end position="197"/>
    </location>
</feature>
<reference evidence="8" key="2">
    <citation type="submission" date="2021-05" db="EMBL/GenBank/DDBJ databases">
        <title>Protein family content uncovers lineage relationships and bacterial pathway maintenance mechanisms in DPANN archaea.</title>
        <authorList>
            <person name="Castelle C.J."/>
            <person name="Meheust R."/>
            <person name="Jaffe A.L."/>
            <person name="Seitz K."/>
            <person name="Gong X."/>
            <person name="Baker B.J."/>
            <person name="Banfield J.F."/>
        </authorList>
    </citation>
    <scope>NUCLEOTIDE SEQUENCE</scope>
    <source>
        <strain evidence="8">RIFCSPLOWO2_01_FULL_AR10_48_17</strain>
    </source>
</reference>
<comment type="similarity">
    <text evidence="1 5">Belongs to the CDC6/cdc18 family.</text>
</comment>
<dbReference type="Gene3D" id="1.10.8.60">
    <property type="match status" value="1"/>
</dbReference>
<dbReference type="PANTHER" id="PTHR10763:SF26">
    <property type="entry name" value="CELL DIVISION CONTROL PROTEIN 6 HOMOLOG"/>
    <property type="match status" value="1"/>
</dbReference>
<feature type="binding site" evidence="5">
    <location>
        <begin position="65"/>
        <end position="69"/>
    </location>
    <ligand>
        <name>ATP</name>
        <dbReference type="ChEBI" id="CHEBI:30616"/>
    </ligand>
</feature>
<gene>
    <name evidence="8" type="ORF">J4215_01110</name>
</gene>
<dbReference type="InterPro" id="IPR055237">
    <property type="entry name" value="Cdc6_lid"/>
</dbReference>
<dbReference type="InterPro" id="IPR015163">
    <property type="entry name" value="Cdc6_C"/>
</dbReference>
<sequence>MPSNLFAEREKLNQLFKDEAVLYPEFLPDNLPHREKELDELVFALRPASEGKRPKSVFVFGPPGTGKTASVRFVVKQLEEFSGKAKGTVINCFEANSRHAVLSELATRFGAIIPRRGVGSDETLAEWVSVLQKRKILPIVVLDEADQLLSGDDGSKLLYDLLRLPEKHGIGVGVIIVSNDAELLASLDDRVKSSLSPVRIEFAGYSPQQLKQIFSERAEKAFFPGIVVSESIDIIAGHSGKLGGDCRVGIESLLAAGRVAEKENAEKLLPEHCKAVFGQVDKVSLEKRLAYLSLAEAALLKTVARHPDVNSGDLFLFYQTEVASPLAERMFRTMLSKLSKLGLVDAEETMGDVKGRTRRVNLVVSKEKVERL</sequence>
<evidence type="ECO:0000259" key="6">
    <source>
        <dbReference type="SMART" id="SM00382"/>
    </source>
</evidence>
<evidence type="ECO:0000256" key="1">
    <source>
        <dbReference type="ARBA" id="ARBA00006184"/>
    </source>
</evidence>
<dbReference type="CDD" id="cd00009">
    <property type="entry name" value="AAA"/>
    <property type="match status" value="1"/>
</dbReference>
<dbReference type="GO" id="GO:0005524">
    <property type="term" value="F:ATP binding"/>
    <property type="evidence" value="ECO:0007669"/>
    <property type="project" value="UniProtKB-UniRule"/>
</dbReference>
<evidence type="ECO:0000313" key="8">
    <source>
        <dbReference type="EMBL" id="MBS3061163.1"/>
    </source>
</evidence>
<keyword evidence="4 5" id="KW-0067">ATP-binding</keyword>
<dbReference type="Pfam" id="PF22703">
    <property type="entry name" value="Cdc6_lid"/>
    <property type="match status" value="1"/>
</dbReference>
<reference evidence="8" key="1">
    <citation type="submission" date="2021-03" db="EMBL/GenBank/DDBJ databases">
        <authorList>
            <person name="Jaffe A."/>
        </authorList>
    </citation>
    <scope>NUCLEOTIDE SEQUENCE</scope>
    <source>
        <strain evidence="8">RIFCSPLOWO2_01_FULL_AR10_48_17</strain>
    </source>
</reference>
<keyword evidence="2 5" id="KW-0235">DNA replication</keyword>
<proteinExistence type="inferred from homology"/>
<dbReference type="SMART" id="SM01074">
    <property type="entry name" value="Cdc6_C"/>
    <property type="match status" value="1"/>
</dbReference>
<dbReference type="InterPro" id="IPR036390">
    <property type="entry name" value="WH_DNA-bd_sf"/>
</dbReference>
<dbReference type="SMART" id="SM00382">
    <property type="entry name" value="AAA"/>
    <property type="match status" value="1"/>
</dbReference>
<evidence type="ECO:0000256" key="4">
    <source>
        <dbReference type="ARBA" id="ARBA00022840"/>
    </source>
</evidence>
<feature type="binding site" evidence="5">
    <location>
        <position position="205"/>
    </location>
    <ligand>
        <name>ATP</name>
        <dbReference type="ChEBI" id="CHEBI:30616"/>
    </ligand>
</feature>
<comment type="caution">
    <text evidence="8">The sequence shown here is derived from an EMBL/GenBank/DDBJ whole genome shotgun (WGS) entry which is preliminary data.</text>
</comment>
<comment type="function">
    <text evidence="5">Involved in regulation of DNA replication.</text>
</comment>
<dbReference type="InterPro" id="IPR050311">
    <property type="entry name" value="ORC1/CDC6"/>
</dbReference>
<dbReference type="Gene3D" id="1.10.10.10">
    <property type="entry name" value="Winged helix-like DNA-binding domain superfamily/Winged helix DNA-binding domain"/>
    <property type="match status" value="1"/>
</dbReference>
<dbReference type="Proteomes" id="UP000675968">
    <property type="component" value="Unassembled WGS sequence"/>
</dbReference>
<dbReference type="Gene3D" id="3.40.50.300">
    <property type="entry name" value="P-loop containing nucleotide triphosphate hydrolases"/>
    <property type="match status" value="1"/>
</dbReference>
<dbReference type="GO" id="GO:0006260">
    <property type="term" value="P:DNA replication"/>
    <property type="evidence" value="ECO:0007669"/>
    <property type="project" value="UniProtKB-UniRule"/>
</dbReference>
<dbReference type="PANTHER" id="PTHR10763">
    <property type="entry name" value="CELL DIVISION CONTROL PROTEIN 6-RELATED"/>
    <property type="match status" value="1"/>
</dbReference>
<keyword evidence="3 5" id="KW-0547">Nucleotide-binding</keyword>
<organism evidence="8 9">
    <name type="scientific">Candidatus Iainarchaeum sp</name>
    <dbReference type="NCBI Taxonomy" id="3101447"/>
    <lineage>
        <taxon>Archaea</taxon>
        <taxon>Candidatus Iainarchaeota</taxon>
        <taxon>Candidatus Iainarchaeia</taxon>
        <taxon>Candidatus Iainarchaeales</taxon>
        <taxon>Candidatus Iainarchaeaceae</taxon>
        <taxon>Candidatus Iainarchaeum</taxon>
    </lineage>
</organism>
<dbReference type="AlphaFoldDB" id="A0A8T4L1M0"/>
<dbReference type="NCBIfam" id="TIGR02928">
    <property type="entry name" value="orc1/cdc6 family replication initiation protein"/>
    <property type="match status" value="1"/>
</dbReference>
<evidence type="ECO:0000256" key="2">
    <source>
        <dbReference type="ARBA" id="ARBA00022705"/>
    </source>
</evidence>
<dbReference type="EMBL" id="JAGVWC010000008">
    <property type="protein sequence ID" value="MBS3061163.1"/>
    <property type="molecule type" value="Genomic_DNA"/>
</dbReference>
<evidence type="ECO:0000259" key="7">
    <source>
        <dbReference type="SMART" id="SM01074"/>
    </source>
</evidence>
<dbReference type="InterPro" id="IPR036388">
    <property type="entry name" value="WH-like_DNA-bd_sf"/>
</dbReference>
<name>A0A8T4L1M0_9ARCH</name>
<dbReference type="InterPro" id="IPR003593">
    <property type="entry name" value="AAA+_ATPase"/>
</dbReference>